<sequence>MQKGTSGPGLRRAMWCGLGLSLIGFSFAAPPAYKDPAPKRYDLTGRASVIDRRAKEHPEIGFIFEKDGKPQDVEHACVDTRVAPQGKLVIWLMGHNQGLFERVSGYGMHAIQVHYANGWFSKLYGGPPPEDDLFLSKIRLEAATGEDHSKAIDIPKPDGIMERSFQLLKWLDKEHPQGHWDQFLAPGGRGLAWDKVILAGISHGSTTAARMAKHVRVDRVVMFSGPRDQLEAWQSLPSVTPGERFFGFTHVLDDGWKNDHYCRSWQMLQLHDYGPQVNIDTATPPYSNSRRLITEADVKNDPNRAHGAVVPGGTSPKDKSGKLLYEDVWRYLFTHPVNEIGERTPPDPECRMQQRGT</sequence>
<feature type="chain" id="PRO_5045996432" description="Alpha/beta hydrolase" evidence="1">
    <location>
        <begin position="29"/>
        <end position="357"/>
    </location>
</feature>
<dbReference type="EMBL" id="JAPDDT010000001">
    <property type="protein sequence ID" value="MCW1921680.1"/>
    <property type="molecule type" value="Genomic_DNA"/>
</dbReference>
<reference evidence="2 3" key="1">
    <citation type="submission" date="2022-10" db="EMBL/GenBank/DDBJ databases">
        <title>Luteolibacter arcticus strain CCTCC AB 2014275, whole genome shotgun sequencing project.</title>
        <authorList>
            <person name="Zhao G."/>
            <person name="Shen L."/>
        </authorList>
    </citation>
    <scope>NUCLEOTIDE SEQUENCE [LARGE SCALE GENOMIC DNA]</scope>
    <source>
        <strain evidence="2 3">CCTCC AB 2014275</strain>
    </source>
</reference>
<proteinExistence type="predicted"/>
<protein>
    <recommendedName>
        <fullName evidence="4">Alpha/beta hydrolase</fullName>
    </recommendedName>
</protein>
<evidence type="ECO:0000313" key="3">
    <source>
        <dbReference type="Proteomes" id="UP001320876"/>
    </source>
</evidence>
<name>A0ABT3GEF0_9BACT</name>
<dbReference type="NCBIfam" id="NF047580">
    <property type="entry name" value="BPSS1187_fam"/>
    <property type="match status" value="1"/>
</dbReference>
<evidence type="ECO:0008006" key="4">
    <source>
        <dbReference type="Google" id="ProtNLM"/>
    </source>
</evidence>
<keyword evidence="3" id="KW-1185">Reference proteome</keyword>
<dbReference type="InterPro" id="IPR058180">
    <property type="entry name" value="BPSS1187-like"/>
</dbReference>
<comment type="caution">
    <text evidence="2">The sequence shown here is derived from an EMBL/GenBank/DDBJ whole genome shotgun (WGS) entry which is preliminary data.</text>
</comment>
<evidence type="ECO:0000313" key="2">
    <source>
        <dbReference type="EMBL" id="MCW1921680.1"/>
    </source>
</evidence>
<keyword evidence="1" id="KW-0732">Signal</keyword>
<dbReference type="InterPro" id="IPR029058">
    <property type="entry name" value="AB_hydrolase_fold"/>
</dbReference>
<feature type="signal peptide" evidence="1">
    <location>
        <begin position="1"/>
        <end position="28"/>
    </location>
</feature>
<accession>A0ABT3GEF0</accession>
<evidence type="ECO:0000256" key="1">
    <source>
        <dbReference type="SAM" id="SignalP"/>
    </source>
</evidence>
<gene>
    <name evidence="2" type="ORF">OKA05_03890</name>
</gene>
<organism evidence="2 3">
    <name type="scientific">Luteolibacter arcticus</name>
    <dbReference type="NCBI Taxonomy" id="1581411"/>
    <lineage>
        <taxon>Bacteria</taxon>
        <taxon>Pseudomonadati</taxon>
        <taxon>Verrucomicrobiota</taxon>
        <taxon>Verrucomicrobiia</taxon>
        <taxon>Verrucomicrobiales</taxon>
        <taxon>Verrucomicrobiaceae</taxon>
        <taxon>Luteolibacter</taxon>
    </lineage>
</organism>
<dbReference type="SUPFAM" id="SSF53474">
    <property type="entry name" value="alpha/beta-Hydrolases"/>
    <property type="match status" value="1"/>
</dbReference>
<dbReference type="Proteomes" id="UP001320876">
    <property type="component" value="Unassembled WGS sequence"/>
</dbReference>